<dbReference type="InterPro" id="IPR036005">
    <property type="entry name" value="Creatinase/aminopeptidase-like"/>
</dbReference>
<organism evidence="4 5">
    <name type="scientific">Rhodotorula diobovata</name>
    <dbReference type="NCBI Taxonomy" id="5288"/>
    <lineage>
        <taxon>Eukaryota</taxon>
        <taxon>Fungi</taxon>
        <taxon>Dikarya</taxon>
        <taxon>Basidiomycota</taxon>
        <taxon>Pucciniomycotina</taxon>
        <taxon>Microbotryomycetes</taxon>
        <taxon>Sporidiobolales</taxon>
        <taxon>Sporidiobolaceae</taxon>
        <taxon>Rhodotorula</taxon>
    </lineage>
</organism>
<proteinExistence type="inferred from homology"/>
<comment type="caution">
    <text evidence="4">The sequence shown here is derived from an EMBL/GenBank/DDBJ whole genome shotgun (WGS) entry which is preliminary data.</text>
</comment>
<feature type="domain" description="Peptidase M24" evidence="3">
    <location>
        <begin position="21"/>
        <end position="229"/>
    </location>
</feature>
<dbReference type="Pfam" id="PF00557">
    <property type="entry name" value="Peptidase_M24"/>
    <property type="match status" value="1"/>
</dbReference>
<dbReference type="SUPFAM" id="SSF46785">
    <property type="entry name" value="Winged helix' DNA-binding domain"/>
    <property type="match status" value="1"/>
</dbReference>
<dbReference type="PANTHER" id="PTHR10804">
    <property type="entry name" value="PROTEASE FAMILY M24 METHIONYL AMINOPEPTIDASE, AMINOPEPTIDASE P"/>
    <property type="match status" value="1"/>
</dbReference>
<name>A0A5C5FQL9_9BASI</name>
<evidence type="ECO:0000313" key="5">
    <source>
        <dbReference type="Proteomes" id="UP000311382"/>
    </source>
</evidence>
<protein>
    <submittedName>
        <fullName evidence="4">Peptidase M24, structural domain-containing protein</fullName>
    </submittedName>
</protein>
<dbReference type="OrthoDB" id="5876363at2759"/>
<dbReference type="STRING" id="5288.A0A5C5FQL9"/>
<dbReference type="FunFam" id="1.10.10.10:FF:000029">
    <property type="entry name" value="Proliferation-associated 2G4, a"/>
    <property type="match status" value="1"/>
</dbReference>
<evidence type="ECO:0000256" key="2">
    <source>
        <dbReference type="SAM" id="MobiDB-lite"/>
    </source>
</evidence>
<dbReference type="InterPro" id="IPR000994">
    <property type="entry name" value="Pept_M24"/>
</dbReference>
<dbReference type="PANTHER" id="PTHR10804:SF11">
    <property type="entry name" value="PROLIFERATION-ASSOCIATED PROTEIN 2G4"/>
    <property type="match status" value="1"/>
</dbReference>
<evidence type="ECO:0000259" key="3">
    <source>
        <dbReference type="Pfam" id="PF00557"/>
    </source>
</evidence>
<dbReference type="InterPro" id="IPR036388">
    <property type="entry name" value="WH-like_DNA-bd_sf"/>
</dbReference>
<dbReference type="InterPro" id="IPR047113">
    <property type="entry name" value="PA2G4/ARX1"/>
</dbReference>
<feature type="compositionally biased region" description="Basic residues" evidence="2">
    <location>
        <begin position="370"/>
        <end position="380"/>
    </location>
</feature>
<dbReference type="InterPro" id="IPR036390">
    <property type="entry name" value="WH_DNA-bd_sf"/>
</dbReference>
<reference evidence="4 5" key="1">
    <citation type="submission" date="2019-03" db="EMBL/GenBank/DDBJ databases">
        <title>Rhodosporidium diobovatum UCD-FST 08-225 genome sequencing, assembly, and annotation.</title>
        <authorList>
            <person name="Fakankun I.U."/>
            <person name="Fristensky B."/>
            <person name="Levin D.B."/>
        </authorList>
    </citation>
    <scope>NUCLEOTIDE SEQUENCE [LARGE SCALE GENOMIC DNA]</scope>
    <source>
        <strain evidence="4 5">UCD-FST 08-225</strain>
    </source>
</reference>
<dbReference type="EMBL" id="SOZI01000134">
    <property type="protein sequence ID" value="TNY18536.1"/>
    <property type="molecule type" value="Genomic_DNA"/>
</dbReference>
<gene>
    <name evidence="4" type="ORF">DMC30DRAFT_368025</name>
</gene>
<dbReference type="Gene3D" id="3.90.230.10">
    <property type="entry name" value="Creatinase/methionine aminopeptidase superfamily"/>
    <property type="match status" value="1"/>
</dbReference>
<dbReference type="AlphaFoldDB" id="A0A5C5FQL9"/>
<dbReference type="CDD" id="cd01089">
    <property type="entry name" value="PA2G4-like"/>
    <property type="match status" value="1"/>
</dbReference>
<feature type="region of interest" description="Disordered" evidence="2">
    <location>
        <begin position="367"/>
        <end position="387"/>
    </location>
</feature>
<dbReference type="Gene3D" id="1.10.10.10">
    <property type="entry name" value="Winged helix-like DNA-binding domain superfamily/Winged helix DNA-binding domain"/>
    <property type="match status" value="1"/>
</dbReference>
<sequence>MSTPATKPATEPTLPTATLDKYKAASGVVDSVVKQLVAKATEGANILELCQTGDKLVEEGVKPLYNKAKGTPKGIAYPTTVSVNNVLQNFSPALSDKEAAAQTLKKDDVVKIVVGAHIDGYPVVSGETIVVGADGPVTGVRANLLAAAFQAGEIALRSVKPGVRNWEVTEAVKSLLKEYEATGVKGVEGTLSHQFLQNNLEAKKGLVAFPTASQRSDSDNAYNLEEGEVYGLNILVTDGERSPKAADTARTTIFSKTQSTYLLKMKTSRATFSEISQKAGSFPFTLRIMEDETRARMGVKECVQHNLVRGYDLLTTEKPENLSAQVFITFTVTKTGAARLSAAPVFYSADKVKSDVELSDKTKETLARPLKAKAQKKKKAAPAEENK</sequence>
<evidence type="ECO:0000256" key="1">
    <source>
        <dbReference type="ARBA" id="ARBA00007319"/>
    </source>
</evidence>
<evidence type="ECO:0000313" key="4">
    <source>
        <dbReference type="EMBL" id="TNY18536.1"/>
    </source>
</evidence>
<comment type="similarity">
    <text evidence="1">Belongs to the peptidase M24 family.</text>
</comment>
<dbReference type="SUPFAM" id="SSF55920">
    <property type="entry name" value="Creatinase/aminopeptidase"/>
    <property type="match status" value="1"/>
</dbReference>
<accession>A0A5C5FQL9</accession>
<dbReference type="Proteomes" id="UP000311382">
    <property type="component" value="Unassembled WGS sequence"/>
</dbReference>
<keyword evidence="5" id="KW-1185">Reference proteome</keyword>